<dbReference type="EMBL" id="JAULSO010000005">
    <property type="protein sequence ID" value="KAK3682931.1"/>
    <property type="molecule type" value="Genomic_DNA"/>
</dbReference>
<evidence type="ECO:0000313" key="4">
    <source>
        <dbReference type="Proteomes" id="UP001270362"/>
    </source>
</evidence>
<keyword evidence="4" id="KW-1185">Reference proteome</keyword>
<dbReference type="Proteomes" id="UP001270362">
    <property type="component" value="Unassembled WGS sequence"/>
</dbReference>
<proteinExistence type="predicted"/>
<gene>
    <name evidence="3" type="ORF">B0T22DRAFT_386637</name>
</gene>
<reference evidence="3" key="1">
    <citation type="journal article" date="2023" name="Mol. Phylogenet. Evol.">
        <title>Genome-scale phylogeny and comparative genomics of the fungal order Sordariales.</title>
        <authorList>
            <person name="Hensen N."/>
            <person name="Bonometti L."/>
            <person name="Westerberg I."/>
            <person name="Brannstrom I.O."/>
            <person name="Guillou S."/>
            <person name="Cros-Aarteil S."/>
            <person name="Calhoun S."/>
            <person name="Haridas S."/>
            <person name="Kuo A."/>
            <person name="Mondo S."/>
            <person name="Pangilinan J."/>
            <person name="Riley R."/>
            <person name="LaButti K."/>
            <person name="Andreopoulos B."/>
            <person name="Lipzen A."/>
            <person name="Chen C."/>
            <person name="Yan M."/>
            <person name="Daum C."/>
            <person name="Ng V."/>
            <person name="Clum A."/>
            <person name="Steindorff A."/>
            <person name="Ohm R.A."/>
            <person name="Martin F."/>
            <person name="Silar P."/>
            <person name="Natvig D.O."/>
            <person name="Lalanne C."/>
            <person name="Gautier V."/>
            <person name="Ament-Velasquez S.L."/>
            <person name="Kruys A."/>
            <person name="Hutchinson M.I."/>
            <person name="Powell A.J."/>
            <person name="Barry K."/>
            <person name="Miller A.N."/>
            <person name="Grigoriev I.V."/>
            <person name="Debuchy R."/>
            <person name="Gladieux P."/>
            <person name="Hiltunen Thoren M."/>
            <person name="Johannesson H."/>
        </authorList>
    </citation>
    <scope>NUCLEOTIDE SEQUENCE</scope>
    <source>
        <strain evidence="3">CBS 314.62</strain>
    </source>
</reference>
<dbReference type="SUPFAM" id="SSF159941">
    <property type="entry name" value="MM3350-like"/>
    <property type="match status" value="1"/>
</dbReference>
<dbReference type="Gene3D" id="3.10.290.30">
    <property type="entry name" value="MM3350-like"/>
    <property type="match status" value="1"/>
</dbReference>
<sequence length="170" mass="19391">SEKFLLHQLLDDPKYQGIKKLVYTYDFGDNWEYYMTVIGRAAPTPDFVCLSGSGHPVAEDASSHRGWEEVKAAYRAAKPTSEQQERREWFESMVANADPLGLAGDRVNFWDPKQVNKDLVTMVERFEKMADESQRVQDQISAAQAQRRIKPENVFRMDGGAFGRGPMQGR</sequence>
<reference evidence="3" key="2">
    <citation type="submission" date="2023-06" db="EMBL/GenBank/DDBJ databases">
        <authorList>
            <consortium name="Lawrence Berkeley National Laboratory"/>
            <person name="Haridas S."/>
            <person name="Hensen N."/>
            <person name="Bonometti L."/>
            <person name="Westerberg I."/>
            <person name="Brannstrom I.O."/>
            <person name="Guillou S."/>
            <person name="Cros-Aarteil S."/>
            <person name="Calhoun S."/>
            <person name="Kuo A."/>
            <person name="Mondo S."/>
            <person name="Pangilinan J."/>
            <person name="Riley R."/>
            <person name="Labutti K."/>
            <person name="Andreopoulos B."/>
            <person name="Lipzen A."/>
            <person name="Chen C."/>
            <person name="Yanf M."/>
            <person name="Daum C."/>
            <person name="Ng V."/>
            <person name="Clum A."/>
            <person name="Steindorff A."/>
            <person name="Ohm R."/>
            <person name="Martin F."/>
            <person name="Silar P."/>
            <person name="Natvig D."/>
            <person name="Lalanne C."/>
            <person name="Gautier V."/>
            <person name="Ament-Velasquez S.L."/>
            <person name="Kruys A."/>
            <person name="Hutchinson M.I."/>
            <person name="Powell A.J."/>
            <person name="Barry K."/>
            <person name="Miller A.N."/>
            <person name="Grigoriev I.V."/>
            <person name="Debuchy R."/>
            <person name="Gladieux P."/>
            <person name="Thoren M.H."/>
            <person name="Johannesson H."/>
        </authorList>
    </citation>
    <scope>NUCLEOTIDE SEQUENCE</scope>
    <source>
        <strain evidence="3">CBS 314.62</strain>
    </source>
</reference>
<dbReference type="AlphaFoldDB" id="A0AAE0X207"/>
<feature type="compositionally biased region" description="Gly residues" evidence="1">
    <location>
        <begin position="160"/>
        <end position="170"/>
    </location>
</feature>
<accession>A0AAE0X207</accession>
<organism evidence="3 4">
    <name type="scientific">Podospora appendiculata</name>
    <dbReference type="NCBI Taxonomy" id="314037"/>
    <lineage>
        <taxon>Eukaryota</taxon>
        <taxon>Fungi</taxon>
        <taxon>Dikarya</taxon>
        <taxon>Ascomycota</taxon>
        <taxon>Pezizomycotina</taxon>
        <taxon>Sordariomycetes</taxon>
        <taxon>Sordariomycetidae</taxon>
        <taxon>Sordariales</taxon>
        <taxon>Podosporaceae</taxon>
        <taxon>Podospora</taxon>
    </lineage>
</organism>
<evidence type="ECO:0000259" key="2">
    <source>
        <dbReference type="Pfam" id="PF07929"/>
    </source>
</evidence>
<dbReference type="InterPro" id="IPR012912">
    <property type="entry name" value="Plasmid_pRiA4b_Orf3-like"/>
</dbReference>
<comment type="caution">
    <text evidence="3">The sequence shown here is derived from an EMBL/GenBank/DDBJ whole genome shotgun (WGS) entry which is preliminary data.</text>
</comment>
<evidence type="ECO:0000256" key="1">
    <source>
        <dbReference type="SAM" id="MobiDB-lite"/>
    </source>
</evidence>
<feature type="region of interest" description="Disordered" evidence="1">
    <location>
        <begin position="140"/>
        <end position="170"/>
    </location>
</feature>
<feature type="non-terminal residue" evidence="3">
    <location>
        <position position="1"/>
    </location>
</feature>
<feature type="domain" description="Plasmid pRiA4b Orf3-like" evidence="2">
    <location>
        <begin position="15"/>
        <end position="92"/>
    </location>
</feature>
<dbReference type="Pfam" id="PF07929">
    <property type="entry name" value="PRiA4_ORF3"/>
    <property type="match status" value="1"/>
</dbReference>
<dbReference type="InterPro" id="IPR024047">
    <property type="entry name" value="MM3350-like_sf"/>
</dbReference>
<protein>
    <recommendedName>
        <fullName evidence="2">Plasmid pRiA4b Orf3-like domain-containing protein</fullName>
    </recommendedName>
</protein>
<evidence type="ECO:0000313" key="3">
    <source>
        <dbReference type="EMBL" id="KAK3682931.1"/>
    </source>
</evidence>
<name>A0AAE0X207_9PEZI</name>